<gene>
    <name evidence="2" type="ORF">AU255_11425</name>
</gene>
<protein>
    <recommendedName>
        <fullName evidence="1">Aminoglycoside phosphotransferase domain-containing protein</fullName>
    </recommendedName>
</protein>
<dbReference type="STRING" id="1420851.AU255_11425"/>
<dbReference type="SUPFAM" id="SSF56112">
    <property type="entry name" value="Protein kinase-like (PK-like)"/>
    <property type="match status" value="1"/>
</dbReference>
<evidence type="ECO:0000313" key="3">
    <source>
        <dbReference type="Proteomes" id="UP000191980"/>
    </source>
</evidence>
<organism evidence="2 3">
    <name type="scientific">Methyloprofundus sedimenti</name>
    <dbReference type="NCBI Taxonomy" id="1420851"/>
    <lineage>
        <taxon>Bacteria</taxon>
        <taxon>Pseudomonadati</taxon>
        <taxon>Pseudomonadota</taxon>
        <taxon>Gammaproteobacteria</taxon>
        <taxon>Methylococcales</taxon>
        <taxon>Methylococcaceae</taxon>
        <taxon>Methyloprofundus</taxon>
    </lineage>
</organism>
<dbReference type="InterPro" id="IPR038078">
    <property type="entry name" value="PhoU-like_sf"/>
</dbReference>
<dbReference type="InterPro" id="IPR011009">
    <property type="entry name" value="Kinase-like_dom_sf"/>
</dbReference>
<dbReference type="InterPro" id="IPR002575">
    <property type="entry name" value="Aminoglycoside_PTrfase"/>
</dbReference>
<dbReference type="OrthoDB" id="3806873at2"/>
<dbReference type="Gene3D" id="3.90.1200.10">
    <property type="match status" value="1"/>
</dbReference>
<comment type="caution">
    <text evidence="2">The sequence shown here is derived from an EMBL/GenBank/DDBJ whole genome shotgun (WGS) entry which is preliminary data.</text>
</comment>
<dbReference type="AlphaFoldDB" id="A0A1V8MA02"/>
<evidence type="ECO:0000313" key="2">
    <source>
        <dbReference type="EMBL" id="OQK18395.1"/>
    </source>
</evidence>
<accession>A0A1V8MA02</accession>
<dbReference type="SUPFAM" id="SSF109755">
    <property type="entry name" value="PhoU-like"/>
    <property type="match status" value="1"/>
</dbReference>
<proteinExistence type="predicted"/>
<dbReference type="Proteomes" id="UP000191980">
    <property type="component" value="Unassembled WGS sequence"/>
</dbReference>
<feature type="domain" description="Aminoglycoside phosphotransferase" evidence="1">
    <location>
        <begin position="286"/>
        <end position="465"/>
    </location>
</feature>
<dbReference type="Gene3D" id="1.20.58.220">
    <property type="entry name" value="Phosphate transport system protein phou homolog 2, domain 2"/>
    <property type="match status" value="1"/>
</dbReference>
<keyword evidence="3" id="KW-1185">Reference proteome</keyword>
<dbReference type="RefSeq" id="WP_080522997.1">
    <property type="nucleotide sequence ID" value="NZ_LPUF01000001.1"/>
</dbReference>
<dbReference type="EMBL" id="LPUF01000001">
    <property type="protein sequence ID" value="OQK18395.1"/>
    <property type="molecule type" value="Genomic_DNA"/>
</dbReference>
<reference evidence="2 3" key="1">
    <citation type="submission" date="2015-12" db="EMBL/GenBank/DDBJ databases">
        <authorList>
            <person name="Shamseldin A."/>
            <person name="Moawad H."/>
            <person name="Abd El-Rahim W.M."/>
            <person name="Sadowsky M.J."/>
        </authorList>
    </citation>
    <scope>NUCLEOTIDE SEQUENCE [LARGE SCALE GENOMIC DNA]</scope>
    <source>
        <strain evidence="2 3">WF1</strain>
    </source>
</reference>
<dbReference type="Pfam" id="PF01636">
    <property type="entry name" value="APH"/>
    <property type="match status" value="1"/>
</dbReference>
<sequence length="546" mass="62079">MSAQLPKNQRTNLRFLFVEVGTQISNLQDYIVKEGKNFSTGSFDRSGYIHNLKIRIHNDGYLQIQNAGNNESDIIAFRAIDNIANNLERIAELCLDCMHHIADLSNKDYLSGDKYEQLLAHVAQGISLSERANQNSDSQQALKIAEVQQKLSKNCQQLIDKYSKEFKSGKNAEDLIAALFVVKSIKSMDEALLKICNATLSRNLGQTINVDRFNSLTRCVDHLQKNGASKNLVLDTIAETRSGSVISGVSEANKDAIIAIFKDGKKQKLKEELQSVERWHEIYPGIAPRILSYQKQGQSAALLIEHLEGSTFENILLQGSDKLQKQSLQQLTETLNDIWHKTLQKKPVNAQYAQQLLKRLPDVYSIHPVFEQQHIHIAGINIPAFTKLLKQTNKLEQSLAAPFSVYIHGDFNTDNIIYAPGQKKINFIDLHRSCFMDYVQDVSVFMVSNYRLQALDHPFRQRVLHVNMAMYHFAAEFARHHKDPTFELRLALGLARSLATSTRFTLDKTLAKAMFYRSRLLLEQVLAVNIKHSKDYRVPIKEIFIA</sequence>
<name>A0A1V8MA02_9GAMM</name>
<evidence type="ECO:0000259" key="1">
    <source>
        <dbReference type="Pfam" id="PF01636"/>
    </source>
</evidence>